<evidence type="ECO:0000259" key="2">
    <source>
        <dbReference type="Pfam" id="PF11127"/>
    </source>
</evidence>
<gene>
    <name evidence="3" type="ORF">CLV91_0360</name>
</gene>
<keyword evidence="1" id="KW-0472">Membrane</keyword>
<dbReference type="EMBL" id="RBIQ01000007">
    <property type="protein sequence ID" value="RKR14285.1"/>
    <property type="molecule type" value="Genomic_DNA"/>
</dbReference>
<accession>A0A495EBN1</accession>
<dbReference type="InterPro" id="IPR021309">
    <property type="entry name" value="YgaP-like_TM"/>
</dbReference>
<dbReference type="Pfam" id="PF11127">
    <property type="entry name" value="YgaP-like_TM"/>
    <property type="match status" value="1"/>
</dbReference>
<sequence>MKKNMNGVDRIIRFIIAAIVLALYYTNVIEGTLAYVLMALSVIFVVTGFVSFCPLYKILGISTCKINSKK</sequence>
<evidence type="ECO:0000313" key="3">
    <source>
        <dbReference type="EMBL" id="RKR14285.1"/>
    </source>
</evidence>
<dbReference type="OrthoDB" id="9804804at2"/>
<proteinExistence type="predicted"/>
<protein>
    <recommendedName>
        <fullName evidence="2">Inner membrane protein YgaP-like transmembrane domain-containing protein</fullName>
    </recommendedName>
</protein>
<reference evidence="3 4" key="1">
    <citation type="submission" date="2018-10" db="EMBL/GenBank/DDBJ databases">
        <title>Genomic Encyclopedia of Archaeal and Bacterial Type Strains, Phase II (KMG-II): from individual species to whole genera.</title>
        <authorList>
            <person name="Goeker M."/>
        </authorList>
    </citation>
    <scope>NUCLEOTIDE SEQUENCE [LARGE SCALE GENOMIC DNA]</scope>
    <source>
        <strain evidence="3 4">DSM 25230</strain>
    </source>
</reference>
<dbReference type="Proteomes" id="UP000269412">
    <property type="component" value="Unassembled WGS sequence"/>
</dbReference>
<dbReference type="AlphaFoldDB" id="A0A495EBN1"/>
<organism evidence="3 4">
    <name type="scientific">Maribacter vaceletii</name>
    <dbReference type="NCBI Taxonomy" id="1206816"/>
    <lineage>
        <taxon>Bacteria</taxon>
        <taxon>Pseudomonadati</taxon>
        <taxon>Bacteroidota</taxon>
        <taxon>Flavobacteriia</taxon>
        <taxon>Flavobacteriales</taxon>
        <taxon>Flavobacteriaceae</taxon>
        <taxon>Maribacter</taxon>
    </lineage>
</organism>
<evidence type="ECO:0000313" key="4">
    <source>
        <dbReference type="Proteomes" id="UP000269412"/>
    </source>
</evidence>
<feature type="domain" description="Inner membrane protein YgaP-like transmembrane" evidence="2">
    <location>
        <begin position="1"/>
        <end position="65"/>
    </location>
</feature>
<keyword evidence="4" id="KW-1185">Reference proteome</keyword>
<feature type="transmembrane region" description="Helical" evidence="1">
    <location>
        <begin position="12"/>
        <end position="29"/>
    </location>
</feature>
<name>A0A495EBN1_9FLAO</name>
<evidence type="ECO:0000256" key="1">
    <source>
        <dbReference type="SAM" id="Phobius"/>
    </source>
</evidence>
<comment type="caution">
    <text evidence="3">The sequence shown here is derived from an EMBL/GenBank/DDBJ whole genome shotgun (WGS) entry which is preliminary data.</text>
</comment>
<keyword evidence="1" id="KW-1133">Transmembrane helix</keyword>
<keyword evidence="1" id="KW-0812">Transmembrane</keyword>
<dbReference type="RefSeq" id="WP_121063362.1">
    <property type="nucleotide sequence ID" value="NZ_RBIQ01000007.1"/>
</dbReference>
<feature type="transmembrane region" description="Helical" evidence="1">
    <location>
        <begin position="35"/>
        <end position="59"/>
    </location>
</feature>